<keyword evidence="2" id="KW-1185">Reference proteome</keyword>
<comment type="caution">
    <text evidence="1">The sequence shown here is derived from an EMBL/GenBank/DDBJ whole genome shotgun (WGS) entry which is preliminary data.</text>
</comment>
<dbReference type="Proteomes" id="UP001558613">
    <property type="component" value="Unassembled WGS sequence"/>
</dbReference>
<organism evidence="1 2">
    <name type="scientific">Cirrhinus molitorella</name>
    <name type="common">mud carp</name>
    <dbReference type="NCBI Taxonomy" id="172907"/>
    <lineage>
        <taxon>Eukaryota</taxon>
        <taxon>Metazoa</taxon>
        <taxon>Chordata</taxon>
        <taxon>Craniata</taxon>
        <taxon>Vertebrata</taxon>
        <taxon>Euteleostomi</taxon>
        <taxon>Actinopterygii</taxon>
        <taxon>Neopterygii</taxon>
        <taxon>Teleostei</taxon>
        <taxon>Ostariophysi</taxon>
        <taxon>Cypriniformes</taxon>
        <taxon>Cyprinidae</taxon>
        <taxon>Labeoninae</taxon>
        <taxon>Labeonini</taxon>
        <taxon>Cirrhinus</taxon>
    </lineage>
</organism>
<protein>
    <recommendedName>
        <fullName evidence="3">Secreted protein</fullName>
    </recommendedName>
</protein>
<reference evidence="1 2" key="1">
    <citation type="submission" date="2023-09" db="EMBL/GenBank/DDBJ databases">
        <authorList>
            <person name="Wang M."/>
        </authorList>
    </citation>
    <scope>NUCLEOTIDE SEQUENCE [LARGE SCALE GENOMIC DNA]</scope>
    <source>
        <strain evidence="1">GT-2023</strain>
        <tissue evidence="1">Liver</tissue>
    </source>
</reference>
<name>A0ABR3L8C9_9TELE</name>
<gene>
    <name evidence="1" type="ORF">QQF64_021689</name>
</gene>
<sequence>MRNILRLWPTGVLIRCGSWARCVSITYGVLMGDFRTRWALVFRDLQTITHDKENSRRTERASERERVATLRVGSGEGAVCAGAAVDAVARSPGEGKASGAELMLISGENWEILFVKAAPKHSQPQKI</sequence>
<evidence type="ECO:0008006" key="3">
    <source>
        <dbReference type="Google" id="ProtNLM"/>
    </source>
</evidence>
<proteinExistence type="predicted"/>
<accession>A0ABR3L8C9</accession>
<dbReference type="EMBL" id="JAYMGO010000024">
    <property type="protein sequence ID" value="KAL1248371.1"/>
    <property type="molecule type" value="Genomic_DNA"/>
</dbReference>
<evidence type="ECO:0000313" key="2">
    <source>
        <dbReference type="Proteomes" id="UP001558613"/>
    </source>
</evidence>
<evidence type="ECO:0000313" key="1">
    <source>
        <dbReference type="EMBL" id="KAL1248371.1"/>
    </source>
</evidence>